<accession>A0A1G2K881</accession>
<feature type="domain" description="TPM" evidence="1">
    <location>
        <begin position="24"/>
        <end position="146"/>
    </location>
</feature>
<dbReference type="AlphaFoldDB" id="A0A1G2K881"/>
<dbReference type="Pfam" id="PF04536">
    <property type="entry name" value="TPM_phosphatase"/>
    <property type="match status" value="1"/>
</dbReference>
<evidence type="ECO:0000313" key="2">
    <source>
        <dbReference type="EMBL" id="OGZ95575.1"/>
    </source>
</evidence>
<evidence type="ECO:0000313" key="3">
    <source>
        <dbReference type="Proteomes" id="UP000177152"/>
    </source>
</evidence>
<protein>
    <recommendedName>
        <fullName evidence="1">TPM domain-containing protein</fullName>
    </recommendedName>
</protein>
<name>A0A1G2K881_9BACT</name>
<proteinExistence type="predicted"/>
<dbReference type="EMBL" id="MHQC01000007">
    <property type="protein sequence ID" value="OGZ95575.1"/>
    <property type="molecule type" value="Genomic_DNA"/>
</dbReference>
<reference evidence="2 3" key="1">
    <citation type="journal article" date="2016" name="Nat. Commun.">
        <title>Thousands of microbial genomes shed light on interconnected biogeochemical processes in an aquifer system.</title>
        <authorList>
            <person name="Anantharaman K."/>
            <person name="Brown C.T."/>
            <person name="Hug L.A."/>
            <person name="Sharon I."/>
            <person name="Castelle C.J."/>
            <person name="Probst A.J."/>
            <person name="Thomas B.C."/>
            <person name="Singh A."/>
            <person name="Wilkins M.J."/>
            <person name="Karaoz U."/>
            <person name="Brodie E.L."/>
            <person name="Williams K.H."/>
            <person name="Hubbard S.S."/>
            <person name="Banfield J.F."/>
        </authorList>
    </citation>
    <scope>NUCLEOTIDE SEQUENCE [LARGE SCALE GENOMIC DNA]</scope>
</reference>
<dbReference type="Proteomes" id="UP000177152">
    <property type="component" value="Unassembled WGS sequence"/>
</dbReference>
<sequence length="172" mass="19286">MAPFEFVPVAQAFWLKGLPNTVDKLIPSSEHHLIDEAVREAEKKTSSRIRFLALGCVDKDVKSFSQQVARDFVLLRMNETSLRNSVLIAVLVTEERRAFVICPDEGVLAKHPQSYWDNLTSNFKGNFSKYPTYTPGIVAIINEVGRVLASDGMFPRTVADADKVRNTTSLEK</sequence>
<dbReference type="InterPro" id="IPR007621">
    <property type="entry name" value="TPM_dom"/>
</dbReference>
<comment type="caution">
    <text evidence="2">The sequence shown here is derived from an EMBL/GenBank/DDBJ whole genome shotgun (WGS) entry which is preliminary data.</text>
</comment>
<gene>
    <name evidence="2" type="ORF">A2633_06590</name>
</gene>
<evidence type="ECO:0000259" key="1">
    <source>
        <dbReference type="Pfam" id="PF04536"/>
    </source>
</evidence>
<dbReference type="Gene3D" id="3.10.310.50">
    <property type="match status" value="1"/>
</dbReference>
<organism evidence="2 3">
    <name type="scientific">Candidatus Sungbacteria bacterium RIFCSPHIGHO2_01_FULL_47_32</name>
    <dbReference type="NCBI Taxonomy" id="1802264"/>
    <lineage>
        <taxon>Bacteria</taxon>
        <taxon>Candidatus Sungiibacteriota</taxon>
    </lineage>
</organism>